<sequence length="158" mass="17260">MKVVGRPHPSPAAARLDQQHNASSSFYTTSPLTTIILAYTQWLLSTLLNPPPAPPPPPPPPTSPRVGLSAAIADGEEHMHLVAYSTSLLSLLVARSNERDSIVCSRRVNATIRKRPSRTTVTTAHEFERKKHDVRAKKIVEGCMSLESGRKSGFLLFA</sequence>
<evidence type="ECO:0000313" key="2">
    <source>
        <dbReference type="Proteomes" id="UP001055072"/>
    </source>
</evidence>
<gene>
    <name evidence="1" type="ORF">BDY19DRAFT_729135</name>
</gene>
<dbReference type="EMBL" id="MU274907">
    <property type="protein sequence ID" value="KAI0090697.1"/>
    <property type="molecule type" value="Genomic_DNA"/>
</dbReference>
<dbReference type="Proteomes" id="UP001055072">
    <property type="component" value="Unassembled WGS sequence"/>
</dbReference>
<organism evidence="1 2">
    <name type="scientific">Irpex rosettiformis</name>
    <dbReference type="NCBI Taxonomy" id="378272"/>
    <lineage>
        <taxon>Eukaryota</taxon>
        <taxon>Fungi</taxon>
        <taxon>Dikarya</taxon>
        <taxon>Basidiomycota</taxon>
        <taxon>Agaricomycotina</taxon>
        <taxon>Agaricomycetes</taxon>
        <taxon>Polyporales</taxon>
        <taxon>Irpicaceae</taxon>
        <taxon>Irpex</taxon>
    </lineage>
</organism>
<evidence type="ECO:0000313" key="1">
    <source>
        <dbReference type="EMBL" id="KAI0090697.1"/>
    </source>
</evidence>
<name>A0ACB8U8H5_9APHY</name>
<keyword evidence="2" id="KW-1185">Reference proteome</keyword>
<comment type="caution">
    <text evidence="1">The sequence shown here is derived from an EMBL/GenBank/DDBJ whole genome shotgun (WGS) entry which is preliminary data.</text>
</comment>
<protein>
    <submittedName>
        <fullName evidence="1">Uncharacterized protein</fullName>
    </submittedName>
</protein>
<accession>A0ACB8U8H5</accession>
<reference evidence="1" key="1">
    <citation type="journal article" date="2021" name="Environ. Microbiol.">
        <title>Gene family expansions and transcriptome signatures uncover fungal adaptations to wood decay.</title>
        <authorList>
            <person name="Hage H."/>
            <person name="Miyauchi S."/>
            <person name="Viragh M."/>
            <person name="Drula E."/>
            <person name="Min B."/>
            <person name="Chaduli D."/>
            <person name="Navarro D."/>
            <person name="Favel A."/>
            <person name="Norest M."/>
            <person name="Lesage-Meessen L."/>
            <person name="Balint B."/>
            <person name="Merenyi Z."/>
            <person name="de Eugenio L."/>
            <person name="Morin E."/>
            <person name="Martinez A.T."/>
            <person name="Baldrian P."/>
            <person name="Stursova M."/>
            <person name="Martinez M.J."/>
            <person name="Novotny C."/>
            <person name="Magnuson J.K."/>
            <person name="Spatafora J.W."/>
            <person name="Maurice S."/>
            <person name="Pangilinan J."/>
            <person name="Andreopoulos W."/>
            <person name="LaButti K."/>
            <person name="Hundley H."/>
            <person name="Na H."/>
            <person name="Kuo A."/>
            <person name="Barry K."/>
            <person name="Lipzen A."/>
            <person name="Henrissat B."/>
            <person name="Riley R."/>
            <person name="Ahrendt S."/>
            <person name="Nagy L.G."/>
            <person name="Grigoriev I.V."/>
            <person name="Martin F."/>
            <person name="Rosso M.N."/>
        </authorList>
    </citation>
    <scope>NUCLEOTIDE SEQUENCE</scope>
    <source>
        <strain evidence="1">CBS 384.51</strain>
    </source>
</reference>
<proteinExistence type="predicted"/>